<keyword evidence="1" id="KW-1133">Transmembrane helix</keyword>
<evidence type="ECO:0000313" key="2">
    <source>
        <dbReference type="EMBL" id="RLG69835.1"/>
    </source>
</evidence>
<evidence type="ECO:0000313" key="3">
    <source>
        <dbReference type="Proteomes" id="UP000278031"/>
    </source>
</evidence>
<dbReference type="EMBL" id="QMWP01000104">
    <property type="protein sequence ID" value="RLG69835.1"/>
    <property type="molecule type" value="Genomic_DNA"/>
</dbReference>
<dbReference type="AlphaFoldDB" id="A0A497JFZ6"/>
<organism evidence="2 3">
    <name type="scientific">Candidatus Iainarchaeum sp</name>
    <dbReference type="NCBI Taxonomy" id="3101447"/>
    <lineage>
        <taxon>Archaea</taxon>
        <taxon>Candidatus Iainarchaeota</taxon>
        <taxon>Candidatus Iainarchaeia</taxon>
        <taxon>Candidatus Iainarchaeales</taxon>
        <taxon>Candidatus Iainarchaeaceae</taxon>
        <taxon>Candidatus Iainarchaeum</taxon>
    </lineage>
</organism>
<keyword evidence="1" id="KW-0472">Membrane</keyword>
<reference evidence="2 3" key="1">
    <citation type="submission" date="2018-06" db="EMBL/GenBank/DDBJ databases">
        <title>Extensive metabolic versatility and redundancy in microbially diverse, dynamic hydrothermal sediments.</title>
        <authorList>
            <person name="Dombrowski N."/>
            <person name="Teske A."/>
            <person name="Baker B.J."/>
        </authorList>
    </citation>
    <scope>NUCLEOTIDE SEQUENCE [LARGE SCALE GENOMIC DNA]</scope>
    <source>
        <strain evidence="2">B51_G17</strain>
    </source>
</reference>
<accession>A0A497JFZ6</accession>
<feature type="transmembrane region" description="Helical" evidence="1">
    <location>
        <begin position="89"/>
        <end position="109"/>
    </location>
</feature>
<dbReference type="Proteomes" id="UP000278031">
    <property type="component" value="Unassembled WGS sequence"/>
</dbReference>
<feature type="transmembrane region" description="Helical" evidence="1">
    <location>
        <begin position="50"/>
        <end position="69"/>
    </location>
</feature>
<comment type="caution">
    <text evidence="2">The sequence shown here is derived from an EMBL/GenBank/DDBJ whole genome shotgun (WGS) entry which is preliminary data.</text>
</comment>
<evidence type="ECO:0000256" key="1">
    <source>
        <dbReference type="SAM" id="Phobius"/>
    </source>
</evidence>
<feature type="transmembrane region" description="Helical" evidence="1">
    <location>
        <begin position="115"/>
        <end position="133"/>
    </location>
</feature>
<sequence>MDIKKYFVPWVLAGLAILILEAVVAALVQAVMPYSLESLAGMRTLQDPLMVLYFLTPWLVSLGMVVLYAKTKESFKETHAREKAIMFGFLVWLVAVVPTTFVIFTTMTYPLGFSINKLLGGLVAYIGGAYVIIKTITST</sequence>
<keyword evidence="1" id="KW-0812">Transmembrane</keyword>
<protein>
    <submittedName>
        <fullName evidence="2">Uncharacterized protein</fullName>
    </submittedName>
</protein>
<gene>
    <name evidence="2" type="ORF">DRO04_02770</name>
</gene>
<name>A0A497JFZ6_9ARCH</name>
<feature type="transmembrane region" description="Helical" evidence="1">
    <location>
        <begin position="7"/>
        <end position="30"/>
    </location>
</feature>
<proteinExistence type="predicted"/>